<accession>A0ABR7D4U7</accession>
<evidence type="ECO:0000259" key="2">
    <source>
        <dbReference type="Pfam" id="PF04773"/>
    </source>
</evidence>
<feature type="transmembrane region" description="Helical" evidence="1">
    <location>
        <begin position="79"/>
        <end position="100"/>
    </location>
</feature>
<dbReference type="Pfam" id="PF16344">
    <property type="entry name" value="FecR_C"/>
    <property type="match status" value="1"/>
</dbReference>
<evidence type="ECO:0000313" key="4">
    <source>
        <dbReference type="EMBL" id="MBC5622782.1"/>
    </source>
</evidence>
<dbReference type="Pfam" id="PF04773">
    <property type="entry name" value="FecR"/>
    <property type="match status" value="1"/>
</dbReference>
<feature type="domain" description="FecR protein" evidence="2">
    <location>
        <begin position="172"/>
        <end position="266"/>
    </location>
</feature>
<reference evidence="4 5" key="1">
    <citation type="submission" date="2020-08" db="EMBL/GenBank/DDBJ databases">
        <title>Genome public.</title>
        <authorList>
            <person name="Liu C."/>
            <person name="Sun Q."/>
        </authorList>
    </citation>
    <scope>NUCLEOTIDE SEQUENCE [LARGE SCALE GENOMIC DNA]</scope>
    <source>
        <strain evidence="4 5">NSJ-56</strain>
    </source>
</reference>
<proteinExistence type="predicted"/>
<feature type="domain" description="Protein FecR C-terminal" evidence="3">
    <location>
        <begin position="309"/>
        <end position="376"/>
    </location>
</feature>
<dbReference type="EMBL" id="JACOOH010000008">
    <property type="protein sequence ID" value="MBC5622782.1"/>
    <property type="molecule type" value="Genomic_DNA"/>
</dbReference>
<comment type="caution">
    <text evidence="4">The sequence shown here is derived from an EMBL/GenBank/DDBJ whole genome shotgun (WGS) entry which is preliminary data.</text>
</comment>
<evidence type="ECO:0000256" key="1">
    <source>
        <dbReference type="SAM" id="Phobius"/>
    </source>
</evidence>
<gene>
    <name evidence="4" type="ORF">H8S64_16960</name>
</gene>
<evidence type="ECO:0000313" key="5">
    <source>
        <dbReference type="Proteomes" id="UP000646484"/>
    </source>
</evidence>
<organism evidence="4 5">
    <name type="scientific">Butyricimonas hominis</name>
    <dbReference type="NCBI Taxonomy" id="2763032"/>
    <lineage>
        <taxon>Bacteria</taxon>
        <taxon>Pseudomonadati</taxon>
        <taxon>Bacteroidota</taxon>
        <taxon>Bacteroidia</taxon>
        <taxon>Bacteroidales</taxon>
        <taxon>Odoribacteraceae</taxon>
        <taxon>Butyricimonas</taxon>
    </lineage>
</organism>
<dbReference type="Proteomes" id="UP000646484">
    <property type="component" value="Unassembled WGS sequence"/>
</dbReference>
<keyword evidence="1" id="KW-1133">Transmembrane helix</keyword>
<dbReference type="InterPro" id="IPR012373">
    <property type="entry name" value="Ferrdict_sens_TM"/>
</dbReference>
<dbReference type="PANTHER" id="PTHR30273">
    <property type="entry name" value="PERIPLASMIC SIGNAL SENSOR AND SIGMA FACTOR ACTIVATOR FECR-RELATED"/>
    <property type="match status" value="1"/>
</dbReference>
<sequence length="380" mass="43134">MQENIHQWIADYTEGSISREDFKRLEAWIGQTSENKAIFEDSLRVYREAHGIGFMDRMDRERSWKVLERKLKRRDRVRMIRVMAAASVLLAVMIGTWLFLPVKQRTMVIPVAEVIPGNASVILHMADGKSVNLKNEEALGLVEKDGTEITKDTASALVYHVNEKVAKSVLHTVEVPVGGEFDLTLADGTRVWLNSDTKFRFPTYFSGETREVYVEGEAYFVVSKDAEHPFIVHTGGARVKVLGTEFNLCAYPEERVVTTLAKGKVEVADGTCKVCLQPGEQAVYNKSVNNIEVRKVDAALYSSWLKGVFEFENMSLREIGKQLSRWYGVIFEFDDVGTGDRRFTGGIKKYIPLYQSLDILEKTTNVMFRIKDNVIQVQSK</sequence>
<dbReference type="InterPro" id="IPR006860">
    <property type="entry name" value="FecR"/>
</dbReference>
<name>A0ABR7D4U7_9BACT</name>
<dbReference type="Gene3D" id="2.60.120.1440">
    <property type="match status" value="1"/>
</dbReference>
<dbReference type="RefSeq" id="WP_186977628.1">
    <property type="nucleotide sequence ID" value="NZ_JACOOH010000008.1"/>
</dbReference>
<keyword evidence="5" id="KW-1185">Reference proteome</keyword>
<dbReference type="Gene3D" id="3.55.50.30">
    <property type="match status" value="1"/>
</dbReference>
<dbReference type="InterPro" id="IPR032508">
    <property type="entry name" value="FecR_C"/>
</dbReference>
<keyword evidence="1" id="KW-0472">Membrane</keyword>
<dbReference type="PANTHER" id="PTHR30273:SF2">
    <property type="entry name" value="PROTEIN FECR"/>
    <property type="match status" value="1"/>
</dbReference>
<protein>
    <submittedName>
        <fullName evidence="4">FecR domain-containing protein</fullName>
    </submittedName>
</protein>
<dbReference type="PIRSF" id="PIRSF018266">
    <property type="entry name" value="FecR"/>
    <property type="match status" value="1"/>
</dbReference>
<evidence type="ECO:0000259" key="3">
    <source>
        <dbReference type="Pfam" id="PF16344"/>
    </source>
</evidence>
<keyword evidence="1" id="KW-0812">Transmembrane</keyword>